<dbReference type="PRINTS" id="PR00984">
    <property type="entry name" value="TRNASYNTHILE"/>
</dbReference>
<proteinExistence type="inferred from homology"/>
<evidence type="ECO:0000256" key="4">
    <source>
        <dbReference type="ARBA" id="ARBA00013165"/>
    </source>
</evidence>
<gene>
    <name evidence="17" type="ORF">DFQ27_006904</name>
</gene>
<dbReference type="InterPro" id="IPR009080">
    <property type="entry name" value="tRNAsynth_Ia_anticodon-bd"/>
</dbReference>
<dbReference type="InterPro" id="IPR009008">
    <property type="entry name" value="Val/Leu/Ile-tRNA-synth_edit"/>
</dbReference>
<dbReference type="GO" id="GO:0004822">
    <property type="term" value="F:isoleucine-tRNA ligase activity"/>
    <property type="evidence" value="ECO:0007669"/>
    <property type="project" value="UniProtKB-EC"/>
</dbReference>
<dbReference type="Gene3D" id="1.10.10.830">
    <property type="entry name" value="Ile-tRNA synthetase CP2 domain-like"/>
    <property type="match status" value="1"/>
</dbReference>
<evidence type="ECO:0000256" key="3">
    <source>
        <dbReference type="ARBA" id="ARBA00005594"/>
    </source>
</evidence>
<dbReference type="InterPro" id="IPR013155">
    <property type="entry name" value="M/V/L/I-tRNA-synth_anticd-bd"/>
</dbReference>
<dbReference type="InterPro" id="IPR033708">
    <property type="entry name" value="Anticodon_Ile_BEm"/>
</dbReference>
<dbReference type="EC" id="6.1.1.5" evidence="4"/>
<comment type="caution">
    <text evidence="17">The sequence shown here is derived from an EMBL/GenBank/DDBJ whole genome shotgun (WGS) entry which is preliminary data.</text>
</comment>
<dbReference type="Pfam" id="PF08264">
    <property type="entry name" value="Anticodon_1"/>
    <property type="match status" value="1"/>
</dbReference>
<dbReference type="EMBL" id="JAAAJB010000522">
    <property type="protein sequence ID" value="KAG0254340.1"/>
    <property type="molecule type" value="Genomic_DNA"/>
</dbReference>
<dbReference type="InterPro" id="IPR001412">
    <property type="entry name" value="aa-tRNA-synth_I_CS"/>
</dbReference>
<dbReference type="InterPro" id="IPR002300">
    <property type="entry name" value="aa-tRNA-synth_Ia"/>
</dbReference>
<keyword evidence="5 13" id="KW-0436">Ligase</keyword>
<sequence>MASTTNNIPPANNPAVAATGKAAKKAPKEKPDQTFAPTLLLPKTDFPLRSGGAAVEAQFRPRCTSELYCWQREHNPGELFVLHDGPPYANGNLHLGHALNKLIKDFVNRQKVLKGHKVDYRPGWDCHGLPIELKALSALKANKSSSSSDGKTTADVSALTPTEVRETARKFALEAIANQKKDFLSYGIMGDFDNGYQTLDKDYETRQLTVFHRMMKKGLIYRANKPVYWSPSSRTALAEAELEYKDDHKSRSAWVAFETDQPSAKLASLLPPKTTLEAVVWTTTPWTLPANRAVAVHPKLSYTLFKASTGGADKVYLAATERMDEMHTRFAKKQGEDTVMPQFELLGQLTGAELLGSKYKHPMTGETMPFIAADYVSADSGSGLVHTAPGHGMDDYKACLPLRIDAFCPVDDLGKFTNEAGPELGGLAVQGDGTAKVLEMLSEKGSLIHEHNYLHKYPYDWRTKKPVILRATSQWFANVGSIKEDALKAIEGVRILPDNARGRLNAFVQSRSEWCISRQRSWGVPIPVMYDTETDEPLLTDASVGHIIDVVKQHGTDAWWSMSTDELLAPEYRNNGRTYRRGYDTMDVWFDSGTSWTMIEEKMPRPHLPYVADVYSEGSDQHRGWFQSSLLTSVALTGKAPYATLITHGFLLDAKGFKQSKSVGNTVEPSIVIFGGKNLQKDPAYGTDVLRLWAASSEYTKDVAIGKTILTQVQESVRKFRNTARFMLGNLQGFHERDSLQYDQLSKLDQFMLSEVYQFGKAVEAGYDDHMFHRVFTQLQYLTSTTLSSLYLDVVKDSLYSDPEKSQQRRAIQTVLFHTLNAFNKSLSPLAPHLGEEVYQHYRDCFTTPQPSVFRTGWLHLPEEWNNKALVEDFRVLRHLRQEANQLLEQARTAKMIRSSLEADLELHVPANESSTALATLAEEYKDLLAKLFITSDVTLVKDSEVEGVKDGGDNEVFVREVMIPRVGSCKLVARKAALHKCPRCWKYVAETEGHLCARCEPVVREKSRLRWSDHRESCKPHNLRFKSWLATSHDRESMSRFPRCVGSKINAIDVDRPPFEDKLLFFLAMSASDLSEYLGTIQNIELAAALCIKLEIVATLIADSFNGLYVTSECEINIVDDTVIDPARDHLEIEIILT</sequence>
<evidence type="ECO:0000313" key="17">
    <source>
        <dbReference type="EMBL" id="KAG0254340.1"/>
    </source>
</evidence>
<dbReference type="PANTHER" id="PTHR42765">
    <property type="entry name" value="SOLEUCYL-TRNA SYNTHETASE"/>
    <property type="match status" value="1"/>
</dbReference>
<dbReference type="PANTHER" id="PTHR42765:SF1">
    <property type="entry name" value="ISOLEUCINE--TRNA LIGASE, MITOCHONDRIAL"/>
    <property type="match status" value="1"/>
</dbReference>
<dbReference type="PROSITE" id="PS00178">
    <property type="entry name" value="AA_TRNA_LIGASE_I"/>
    <property type="match status" value="1"/>
</dbReference>
<evidence type="ECO:0000256" key="6">
    <source>
        <dbReference type="ARBA" id="ARBA00022741"/>
    </source>
</evidence>
<name>A0A9P6TZV2_9FUNG</name>
<dbReference type="InterPro" id="IPR050081">
    <property type="entry name" value="Ile-tRNA_ligase"/>
</dbReference>
<feature type="domain" description="Aminoacyl-tRNA synthetase class Ia" evidence="15">
    <location>
        <begin position="74"/>
        <end position="705"/>
    </location>
</feature>
<dbReference type="Proteomes" id="UP000807716">
    <property type="component" value="Unassembled WGS sequence"/>
</dbReference>
<dbReference type="CDD" id="cd07960">
    <property type="entry name" value="Anticodon_Ia_Ile_BEm"/>
    <property type="match status" value="1"/>
</dbReference>
<dbReference type="GO" id="GO:0005739">
    <property type="term" value="C:mitochondrion"/>
    <property type="evidence" value="ECO:0007669"/>
    <property type="project" value="UniProtKB-SubCell"/>
</dbReference>
<organism evidence="17 18">
    <name type="scientific">Actinomortierella ambigua</name>
    <dbReference type="NCBI Taxonomy" id="1343610"/>
    <lineage>
        <taxon>Eukaryota</taxon>
        <taxon>Fungi</taxon>
        <taxon>Fungi incertae sedis</taxon>
        <taxon>Mucoromycota</taxon>
        <taxon>Mortierellomycotina</taxon>
        <taxon>Mortierellomycetes</taxon>
        <taxon>Mortierellales</taxon>
        <taxon>Mortierellaceae</taxon>
        <taxon>Actinomortierella</taxon>
    </lineage>
</organism>
<protein>
    <recommendedName>
        <fullName evidence="12">Isoleucine--tRNA ligase, mitochondrial</fullName>
        <ecNumber evidence="4">6.1.1.5</ecNumber>
    </recommendedName>
    <alternativeName>
        <fullName evidence="10">Isoleucyl-tRNA synthetase</fullName>
    </alternativeName>
</protein>
<reference evidence="17" key="1">
    <citation type="journal article" date="2020" name="Fungal Divers.">
        <title>Resolving the Mortierellaceae phylogeny through synthesis of multi-gene phylogenetics and phylogenomics.</title>
        <authorList>
            <person name="Vandepol N."/>
            <person name="Liber J."/>
            <person name="Desiro A."/>
            <person name="Na H."/>
            <person name="Kennedy M."/>
            <person name="Barry K."/>
            <person name="Grigoriev I.V."/>
            <person name="Miller A.N."/>
            <person name="O'Donnell K."/>
            <person name="Stajich J.E."/>
            <person name="Bonito G."/>
        </authorList>
    </citation>
    <scope>NUCLEOTIDE SEQUENCE</scope>
    <source>
        <strain evidence="17">BC1065</strain>
    </source>
</reference>
<keyword evidence="7 13" id="KW-0067">ATP-binding</keyword>
<dbReference type="SUPFAM" id="SSF52374">
    <property type="entry name" value="Nucleotidylyl transferase"/>
    <property type="match status" value="1"/>
</dbReference>
<dbReference type="GO" id="GO:0000049">
    <property type="term" value="F:tRNA binding"/>
    <property type="evidence" value="ECO:0007669"/>
    <property type="project" value="InterPro"/>
</dbReference>
<dbReference type="InterPro" id="IPR002301">
    <property type="entry name" value="Ile-tRNA-ligase"/>
</dbReference>
<dbReference type="InterPro" id="IPR023585">
    <property type="entry name" value="Ile-tRNA-ligase_type1"/>
</dbReference>
<evidence type="ECO:0000256" key="1">
    <source>
        <dbReference type="ARBA" id="ARBA00004173"/>
    </source>
</evidence>
<keyword evidence="6 13" id="KW-0547">Nucleotide-binding</keyword>
<keyword evidence="9 13" id="KW-0030">Aminoacyl-tRNA synthetase</keyword>
<dbReference type="AlphaFoldDB" id="A0A9P6TZV2"/>
<dbReference type="HAMAP" id="MF_02002">
    <property type="entry name" value="Ile_tRNA_synth_type1"/>
    <property type="match status" value="1"/>
</dbReference>
<evidence type="ECO:0000256" key="11">
    <source>
        <dbReference type="ARBA" id="ARBA00048359"/>
    </source>
</evidence>
<feature type="compositionally biased region" description="Low complexity" evidence="14">
    <location>
        <begin position="1"/>
        <end position="21"/>
    </location>
</feature>
<evidence type="ECO:0000256" key="5">
    <source>
        <dbReference type="ARBA" id="ARBA00022598"/>
    </source>
</evidence>
<evidence type="ECO:0000256" key="2">
    <source>
        <dbReference type="ARBA" id="ARBA00004496"/>
    </source>
</evidence>
<dbReference type="NCBIfam" id="TIGR00392">
    <property type="entry name" value="ileS"/>
    <property type="match status" value="1"/>
</dbReference>
<evidence type="ECO:0000256" key="10">
    <source>
        <dbReference type="ARBA" id="ARBA00032665"/>
    </source>
</evidence>
<dbReference type="OrthoDB" id="10264412at2759"/>
<dbReference type="Pfam" id="PF00133">
    <property type="entry name" value="tRNA-synt_1"/>
    <property type="match status" value="1"/>
</dbReference>
<keyword evidence="18" id="KW-1185">Reference proteome</keyword>
<dbReference type="InterPro" id="IPR014729">
    <property type="entry name" value="Rossmann-like_a/b/a_fold"/>
</dbReference>
<keyword evidence="8 13" id="KW-0648">Protein biosynthesis</keyword>
<comment type="catalytic activity">
    <reaction evidence="11">
        <text>tRNA(Ile) + L-isoleucine + ATP = L-isoleucyl-tRNA(Ile) + AMP + diphosphate</text>
        <dbReference type="Rhea" id="RHEA:11060"/>
        <dbReference type="Rhea" id="RHEA-COMP:9666"/>
        <dbReference type="Rhea" id="RHEA-COMP:9695"/>
        <dbReference type="ChEBI" id="CHEBI:30616"/>
        <dbReference type="ChEBI" id="CHEBI:33019"/>
        <dbReference type="ChEBI" id="CHEBI:58045"/>
        <dbReference type="ChEBI" id="CHEBI:78442"/>
        <dbReference type="ChEBI" id="CHEBI:78528"/>
        <dbReference type="ChEBI" id="CHEBI:456215"/>
        <dbReference type="EC" id="6.1.1.5"/>
    </reaction>
</comment>
<evidence type="ECO:0000256" key="13">
    <source>
        <dbReference type="RuleBase" id="RU363035"/>
    </source>
</evidence>
<dbReference type="GO" id="GO:0002161">
    <property type="term" value="F:aminoacyl-tRNA deacylase activity"/>
    <property type="evidence" value="ECO:0007669"/>
    <property type="project" value="InterPro"/>
</dbReference>
<dbReference type="Gene3D" id="3.40.50.620">
    <property type="entry name" value="HUPs"/>
    <property type="match status" value="2"/>
</dbReference>
<evidence type="ECO:0000256" key="9">
    <source>
        <dbReference type="ARBA" id="ARBA00023146"/>
    </source>
</evidence>
<comment type="similarity">
    <text evidence="3 13">Belongs to the class-I aminoacyl-tRNA synthetase family.</text>
</comment>
<dbReference type="GO" id="GO:0006428">
    <property type="term" value="P:isoleucyl-tRNA aminoacylation"/>
    <property type="evidence" value="ECO:0007669"/>
    <property type="project" value="InterPro"/>
</dbReference>
<dbReference type="GO" id="GO:0032543">
    <property type="term" value="P:mitochondrial translation"/>
    <property type="evidence" value="ECO:0007669"/>
    <property type="project" value="TreeGrafter"/>
</dbReference>
<accession>A0A9P6TZV2</accession>
<feature type="domain" description="Methionyl/Valyl/Leucyl/Isoleucyl-tRNA synthetase anticodon-binding" evidence="16">
    <location>
        <begin position="749"/>
        <end position="906"/>
    </location>
</feature>
<comment type="subcellular location">
    <subcellularLocation>
        <location evidence="2">Cytoplasm</location>
    </subcellularLocation>
    <subcellularLocation>
        <location evidence="1">Mitochondrion</location>
    </subcellularLocation>
</comment>
<evidence type="ECO:0000259" key="16">
    <source>
        <dbReference type="Pfam" id="PF08264"/>
    </source>
</evidence>
<evidence type="ECO:0000256" key="8">
    <source>
        <dbReference type="ARBA" id="ARBA00022917"/>
    </source>
</evidence>
<dbReference type="SUPFAM" id="SSF50677">
    <property type="entry name" value="ValRS/IleRS/LeuRS editing domain"/>
    <property type="match status" value="1"/>
</dbReference>
<dbReference type="Gene3D" id="3.90.740.10">
    <property type="entry name" value="Valyl/Leucyl/Isoleucyl-tRNA synthetase, editing domain"/>
    <property type="match status" value="1"/>
</dbReference>
<evidence type="ECO:0000259" key="15">
    <source>
        <dbReference type="Pfam" id="PF00133"/>
    </source>
</evidence>
<dbReference type="Gene3D" id="1.10.730.20">
    <property type="match status" value="1"/>
</dbReference>
<dbReference type="FunFam" id="3.40.50.620:FF:000111">
    <property type="entry name" value="Mitochondrial isoleucyl-tRNA synthetase"/>
    <property type="match status" value="1"/>
</dbReference>
<dbReference type="GO" id="GO:0005524">
    <property type="term" value="F:ATP binding"/>
    <property type="evidence" value="ECO:0007669"/>
    <property type="project" value="UniProtKB-KW"/>
</dbReference>
<feature type="region of interest" description="Disordered" evidence="14">
    <location>
        <begin position="1"/>
        <end position="36"/>
    </location>
</feature>
<evidence type="ECO:0000256" key="12">
    <source>
        <dbReference type="ARBA" id="ARBA00068280"/>
    </source>
</evidence>
<evidence type="ECO:0000313" key="18">
    <source>
        <dbReference type="Proteomes" id="UP000807716"/>
    </source>
</evidence>
<evidence type="ECO:0000256" key="7">
    <source>
        <dbReference type="ARBA" id="ARBA00022840"/>
    </source>
</evidence>
<dbReference type="SUPFAM" id="SSF47323">
    <property type="entry name" value="Anticodon-binding domain of a subclass of class I aminoacyl-tRNA synthetases"/>
    <property type="match status" value="1"/>
</dbReference>
<evidence type="ECO:0000256" key="14">
    <source>
        <dbReference type="SAM" id="MobiDB-lite"/>
    </source>
</evidence>